<keyword evidence="2" id="KW-1185">Reference proteome</keyword>
<evidence type="ECO:0000313" key="2">
    <source>
        <dbReference type="Proteomes" id="UP000688137"/>
    </source>
</evidence>
<reference evidence="1" key="1">
    <citation type="submission" date="2021-01" db="EMBL/GenBank/DDBJ databases">
        <authorList>
            <consortium name="Genoscope - CEA"/>
            <person name="William W."/>
        </authorList>
    </citation>
    <scope>NUCLEOTIDE SEQUENCE</scope>
</reference>
<sequence>MIQKKFFMCQKMEHEGEDIKGCCLNLSCQDQRSQFCLKNATIDPVKHTNFKKDLKGFGQIQSFITKFNQYMCELTNQLNESFGQVKIKYEESSKQLDNLKEQLFKLSDC</sequence>
<accession>A0A8S1JR51</accession>
<dbReference type="AlphaFoldDB" id="A0A8S1JR51"/>
<name>A0A8S1JR51_PARPR</name>
<gene>
    <name evidence="1" type="ORF">PPRIM_AZ9-3.1.T0090006</name>
</gene>
<dbReference type="EMBL" id="CAJJDM010000006">
    <property type="protein sequence ID" value="CAD8044984.1"/>
    <property type="molecule type" value="Genomic_DNA"/>
</dbReference>
<evidence type="ECO:0000313" key="1">
    <source>
        <dbReference type="EMBL" id="CAD8044984.1"/>
    </source>
</evidence>
<comment type="caution">
    <text evidence="1">The sequence shown here is derived from an EMBL/GenBank/DDBJ whole genome shotgun (WGS) entry which is preliminary data.</text>
</comment>
<protein>
    <submittedName>
        <fullName evidence="1">Uncharacterized protein</fullName>
    </submittedName>
</protein>
<organism evidence="1 2">
    <name type="scientific">Paramecium primaurelia</name>
    <dbReference type="NCBI Taxonomy" id="5886"/>
    <lineage>
        <taxon>Eukaryota</taxon>
        <taxon>Sar</taxon>
        <taxon>Alveolata</taxon>
        <taxon>Ciliophora</taxon>
        <taxon>Intramacronucleata</taxon>
        <taxon>Oligohymenophorea</taxon>
        <taxon>Peniculida</taxon>
        <taxon>Parameciidae</taxon>
        <taxon>Paramecium</taxon>
    </lineage>
</organism>
<dbReference type="Proteomes" id="UP000688137">
    <property type="component" value="Unassembled WGS sequence"/>
</dbReference>
<proteinExistence type="predicted"/>